<sequence>MVFNTNELLQDLKELVESHINYVEQLQQLSEADLQKKQTPTSWSAIECLEHLNLYAEFYNKEIRKRINKSRYPKSTFFKSGFLGNKFALDMLPKEGMKTMKTFKSKNPIYSNLVAKEVLIQFLKLQKELEQLLEMASEVDLTKTKTAITLPLLKFRLGDTFRFVIYHNERHIVQVKKTLK</sequence>
<dbReference type="Proteomes" id="UP001497527">
    <property type="component" value="Unassembled WGS sequence"/>
</dbReference>
<evidence type="ECO:0000259" key="1">
    <source>
        <dbReference type="Pfam" id="PF12867"/>
    </source>
</evidence>
<evidence type="ECO:0000313" key="2">
    <source>
        <dbReference type="EMBL" id="CAL2101611.1"/>
    </source>
</evidence>
<dbReference type="RefSeq" id="WP_348715228.1">
    <property type="nucleotide sequence ID" value="NZ_CAXJIO010000010.1"/>
</dbReference>
<dbReference type="InterPro" id="IPR034660">
    <property type="entry name" value="DinB/YfiT-like"/>
</dbReference>
<name>A0ABP1EVJ8_9FLAO</name>
<dbReference type="Pfam" id="PF12867">
    <property type="entry name" value="DinB_2"/>
    <property type="match status" value="1"/>
</dbReference>
<feature type="domain" description="DinB-like" evidence="1">
    <location>
        <begin position="22"/>
        <end position="174"/>
    </location>
</feature>
<dbReference type="EMBL" id="CAXJIO010000010">
    <property type="protein sequence ID" value="CAL2101611.1"/>
    <property type="molecule type" value="Genomic_DNA"/>
</dbReference>
<dbReference type="InterPro" id="IPR024775">
    <property type="entry name" value="DinB-like"/>
</dbReference>
<protein>
    <submittedName>
        <fullName evidence="2">DinB_2 domain-containing protein</fullName>
    </submittedName>
</protein>
<reference evidence="2 3" key="1">
    <citation type="submission" date="2024-05" db="EMBL/GenBank/DDBJ databases">
        <authorList>
            <person name="Duchaud E."/>
        </authorList>
    </citation>
    <scope>NUCLEOTIDE SEQUENCE [LARGE SCALE GENOMIC DNA]</scope>
    <source>
        <strain evidence="2">Ena-SAMPLE-TAB-13-05-2024-13:56:06:370-140308</strain>
    </source>
</reference>
<accession>A0ABP1EVJ8</accession>
<dbReference type="SUPFAM" id="SSF109854">
    <property type="entry name" value="DinB/YfiT-like putative metalloenzymes"/>
    <property type="match status" value="1"/>
</dbReference>
<proteinExistence type="predicted"/>
<evidence type="ECO:0000313" key="3">
    <source>
        <dbReference type="Proteomes" id="UP001497527"/>
    </source>
</evidence>
<organism evidence="2 3">
    <name type="scientific">Tenacibaculum polynesiense</name>
    <dbReference type="NCBI Taxonomy" id="3137857"/>
    <lineage>
        <taxon>Bacteria</taxon>
        <taxon>Pseudomonadati</taxon>
        <taxon>Bacteroidota</taxon>
        <taxon>Flavobacteriia</taxon>
        <taxon>Flavobacteriales</taxon>
        <taxon>Flavobacteriaceae</taxon>
        <taxon>Tenacibaculum</taxon>
    </lineage>
</organism>
<gene>
    <name evidence="2" type="ORF">T190423A01A_10174</name>
</gene>
<dbReference type="Gene3D" id="1.20.120.450">
    <property type="entry name" value="dinb family like domain"/>
    <property type="match status" value="1"/>
</dbReference>
<comment type="caution">
    <text evidence="2">The sequence shown here is derived from an EMBL/GenBank/DDBJ whole genome shotgun (WGS) entry which is preliminary data.</text>
</comment>
<keyword evidence="3" id="KW-1185">Reference proteome</keyword>